<reference evidence="5 6" key="1">
    <citation type="journal article" date="2021" name="Elife">
        <title>Chloroplast acquisition without the gene transfer in kleptoplastic sea slugs, Plakobranchus ocellatus.</title>
        <authorList>
            <person name="Maeda T."/>
            <person name="Takahashi S."/>
            <person name="Yoshida T."/>
            <person name="Shimamura S."/>
            <person name="Takaki Y."/>
            <person name="Nagai Y."/>
            <person name="Toyoda A."/>
            <person name="Suzuki Y."/>
            <person name="Arimoto A."/>
            <person name="Ishii H."/>
            <person name="Satoh N."/>
            <person name="Nishiyama T."/>
            <person name="Hasebe M."/>
            <person name="Maruyama T."/>
            <person name="Minagawa J."/>
            <person name="Obokata J."/>
            <person name="Shigenobu S."/>
        </authorList>
    </citation>
    <scope>NUCLEOTIDE SEQUENCE [LARGE SCALE GENOMIC DNA]</scope>
</reference>
<gene>
    <name evidence="5" type="ORF">PoB_001003600</name>
</gene>
<keyword evidence="1" id="KW-1015">Disulfide bond</keyword>
<sequence>MEFVQHQQPKTTAIRMYTVIIASLLLNVICLLKADAPSLPTNQSRPGTVAVDATLTNQTDLKDLENYTTTQGNEISFSITSSKFQQSLKKSTYERITNLSSSAKSDEEITEQRPSHGIHSRTFVIENRGLNLVGFGNSTQKSATPISDDLVGENSWVSNDLLLQEKSSHKHKEKVYDVSTSEFKTKPHLNLVASSPLLHLQNEFDKALLENGTSENDSDNDDAVKLEVSPQLPLNKSISENDYGVATSLNGSSSRYGQVEEVFAPSGDNDNDMTLTFTCEGRCGTNISFPCSCSATCVVYGTCCENLSQDCPRVWQEGQNRFDHIRGSDFVCDADLKIYKIVSCPRSVDHKEIGSSNAERPSTAVSTTPETKGITLSNSTSLINADEQLQEPIWQRLIKALTAVPLTDSRTGFTFTSKAIYDCLNMPSQTAMPWSLKVDYKTISPTKLEDVDNFQTLEEYYPNFDKNILTAHLCVPDIIDTCKLNADLEKLRDIDEDNCKNSTAIVVSRSLRINPYRNRFCAYCNEGRHNRYKLLKRNKVFVKEANFFVLMSLSERNTLSFNLITSASFARAPFPWSKVECPVPDRISSSTEHNESWRASESEKTSICSVTCGHPSFTIRSDGICRAQHTALLAVADDGLAPLCPSAVMSMARFLACGLEKEIKSLRVADISASSVEVMFDSAYNNKLYVVKLSMALAEGYEFFFSNSREDIISNIQHVALLAKSFKDYRHSQNPCPQTEDEIQNDYSKTIHTSSLVLTMARLVRDLDYLKKVEQLRGQIVDNQTTTTVCLSTIFPTSEVGDIDPNELKCMDDPVYERDAVWITKFLDSPCFSHFENVWPPGTNGAIDITKDSGIQLDGVFFLIVVEGFVTKLLTFE</sequence>
<keyword evidence="3" id="KW-0812">Transmembrane</keyword>
<name>A0AAV3YMA1_9GAST</name>
<keyword evidence="6" id="KW-1185">Reference proteome</keyword>
<dbReference type="EMBL" id="BLXT01001203">
    <property type="protein sequence ID" value="GFN83530.1"/>
    <property type="molecule type" value="Genomic_DNA"/>
</dbReference>
<feature type="transmembrane region" description="Helical" evidence="3">
    <location>
        <begin position="12"/>
        <end position="34"/>
    </location>
</feature>
<evidence type="ECO:0000259" key="4">
    <source>
        <dbReference type="PROSITE" id="PS50958"/>
    </source>
</evidence>
<evidence type="ECO:0000256" key="2">
    <source>
        <dbReference type="SAM" id="MobiDB-lite"/>
    </source>
</evidence>
<keyword evidence="3" id="KW-1133">Transmembrane helix</keyword>
<dbReference type="SUPFAM" id="SSF90188">
    <property type="entry name" value="Somatomedin B domain"/>
    <property type="match status" value="1"/>
</dbReference>
<feature type="region of interest" description="Disordered" evidence="2">
    <location>
        <begin position="352"/>
        <end position="371"/>
    </location>
</feature>
<comment type="caution">
    <text evidence="5">The sequence shown here is derived from an EMBL/GenBank/DDBJ whole genome shotgun (WGS) entry which is preliminary data.</text>
</comment>
<dbReference type="Proteomes" id="UP000735302">
    <property type="component" value="Unassembled WGS sequence"/>
</dbReference>
<keyword evidence="3" id="KW-0472">Membrane</keyword>
<accession>A0AAV3YMA1</accession>
<evidence type="ECO:0000313" key="6">
    <source>
        <dbReference type="Proteomes" id="UP000735302"/>
    </source>
</evidence>
<dbReference type="AlphaFoldDB" id="A0AAV3YMA1"/>
<protein>
    <recommendedName>
        <fullName evidence="4">SMB domain-containing protein</fullName>
    </recommendedName>
</protein>
<evidence type="ECO:0000256" key="1">
    <source>
        <dbReference type="ARBA" id="ARBA00023157"/>
    </source>
</evidence>
<evidence type="ECO:0000256" key="3">
    <source>
        <dbReference type="SAM" id="Phobius"/>
    </source>
</evidence>
<feature type="compositionally biased region" description="Polar residues" evidence="2">
    <location>
        <begin position="354"/>
        <end position="371"/>
    </location>
</feature>
<dbReference type="InterPro" id="IPR001212">
    <property type="entry name" value="Somatomedin_B_dom"/>
</dbReference>
<organism evidence="5 6">
    <name type="scientific">Plakobranchus ocellatus</name>
    <dbReference type="NCBI Taxonomy" id="259542"/>
    <lineage>
        <taxon>Eukaryota</taxon>
        <taxon>Metazoa</taxon>
        <taxon>Spiralia</taxon>
        <taxon>Lophotrochozoa</taxon>
        <taxon>Mollusca</taxon>
        <taxon>Gastropoda</taxon>
        <taxon>Heterobranchia</taxon>
        <taxon>Euthyneura</taxon>
        <taxon>Panpulmonata</taxon>
        <taxon>Sacoglossa</taxon>
        <taxon>Placobranchoidea</taxon>
        <taxon>Plakobranchidae</taxon>
        <taxon>Plakobranchus</taxon>
    </lineage>
</organism>
<dbReference type="InterPro" id="IPR036024">
    <property type="entry name" value="Somatomedin_B-like_dom_sf"/>
</dbReference>
<feature type="domain" description="SMB" evidence="4">
    <location>
        <begin position="275"/>
        <end position="315"/>
    </location>
</feature>
<evidence type="ECO:0000313" key="5">
    <source>
        <dbReference type="EMBL" id="GFN83530.1"/>
    </source>
</evidence>
<dbReference type="PROSITE" id="PS50958">
    <property type="entry name" value="SMB_2"/>
    <property type="match status" value="1"/>
</dbReference>
<proteinExistence type="predicted"/>